<reference evidence="1 2" key="1">
    <citation type="journal article" date="2021" name="Hortic Res">
        <title>Chromosome-scale assembly of the Dendrobium chrysotoxum genome enhances the understanding of orchid evolution.</title>
        <authorList>
            <person name="Zhang Y."/>
            <person name="Zhang G.Q."/>
            <person name="Zhang D."/>
            <person name="Liu X.D."/>
            <person name="Xu X.Y."/>
            <person name="Sun W.H."/>
            <person name="Yu X."/>
            <person name="Zhu X."/>
            <person name="Wang Z.W."/>
            <person name="Zhao X."/>
            <person name="Zhong W.Y."/>
            <person name="Chen H."/>
            <person name="Yin W.L."/>
            <person name="Huang T."/>
            <person name="Niu S.C."/>
            <person name="Liu Z.J."/>
        </authorList>
    </citation>
    <scope>NUCLEOTIDE SEQUENCE [LARGE SCALE GENOMIC DNA]</scope>
    <source>
        <strain evidence="1">Lindl</strain>
    </source>
</reference>
<keyword evidence="2" id="KW-1185">Reference proteome</keyword>
<organism evidence="1 2">
    <name type="scientific">Dendrobium chrysotoxum</name>
    <name type="common">Orchid</name>
    <dbReference type="NCBI Taxonomy" id="161865"/>
    <lineage>
        <taxon>Eukaryota</taxon>
        <taxon>Viridiplantae</taxon>
        <taxon>Streptophyta</taxon>
        <taxon>Embryophyta</taxon>
        <taxon>Tracheophyta</taxon>
        <taxon>Spermatophyta</taxon>
        <taxon>Magnoliopsida</taxon>
        <taxon>Liliopsida</taxon>
        <taxon>Asparagales</taxon>
        <taxon>Orchidaceae</taxon>
        <taxon>Epidendroideae</taxon>
        <taxon>Malaxideae</taxon>
        <taxon>Dendrobiinae</taxon>
        <taxon>Dendrobium</taxon>
    </lineage>
</organism>
<comment type="caution">
    <text evidence="1">The sequence shown here is derived from an EMBL/GenBank/DDBJ whole genome shotgun (WGS) entry which is preliminary data.</text>
</comment>
<evidence type="ECO:0000313" key="2">
    <source>
        <dbReference type="Proteomes" id="UP000775213"/>
    </source>
</evidence>
<sequence>MGNFRLALTTPLTVTRTVAFCPLRFCFFFFWFNPIQMGIAKVEGFIRGTQIYPLRLENIFKLIPPNYPPNLSSSI</sequence>
<protein>
    <recommendedName>
        <fullName evidence="3">Secreted protein</fullName>
    </recommendedName>
</protein>
<dbReference type="Proteomes" id="UP000775213">
    <property type="component" value="Unassembled WGS sequence"/>
</dbReference>
<evidence type="ECO:0000313" key="1">
    <source>
        <dbReference type="EMBL" id="KAH0462135.1"/>
    </source>
</evidence>
<name>A0AAV7GJW3_DENCH</name>
<evidence type="ECO:0008006" key="3">
    <source>
        <dbReference type="Google" id="ProtNLM"/>
    </source>
</evidence>
<dbReference type="EMBL" id="JAGFBR010000009">
    <property type="protein sequence ID" value="KAH0462135.1"/>
    <property type="molecule type" value="Genomic_DNA"/>
</dbReference>
<accession>A0AAV7GJW3</accession>
<dbReference type="AlphaFoldDB" id="A0AAV7GJW3"/>
<proteinExistence type="predicted"/>
<gene>
    <name evidence="1" type="ORF">IEQ34_009710</name>
</gene>